<accession>S9QR25</accession>
<gene>
    <name evidence="3" type="ORF">D187_006163</name>
</gene>
<reference evidence="3" key="1">
    <citation type="submission" date="2013-05" db="EMBL/GenBank/DDBJ databases">
        <title>Genome assembly of Cystobacter fuscus DSM 2262.</title>
        <authorList>
            <person name="Sharma G."/>
            <person name="Khatri I."/>
            <person name="Kaur C."/>
            <person name="Mayilraj S."/>
            <person name="Subramanian S."/>
        </authorList>
    </citation>
    <scope>NUCLEOTIDE SEQUENCE [LARGE SCALE GENOMIC DNA]</scope>
    <source>
        <strain evidence="3">DSM 2262</strain>
    </source>
</reference>
<dbReference type="eggNOG" id="COG2161">
    <property type="taxonomic scope" value="Bacteria"/>
</dbReference>
<proteinExistence type="inferred from homology"/>
<evidence type="ECO:0000256" key="2">
    <source>
        <dbReference type="RuleBase" id="RU362080"/>
    </source>
</evidence>
<dbReference type="Pfam" id="PF02604">
    <property type="entry name" value="PhdYeFM_antitox"/>
    <property type="match status" value="1"/>
</dbReference>
<dbReference type="InterPro" id="IPR036165">
    <property type="entry name" value="YefM-like_sf"/>
</dbReference>
<organism evidence="3 4">
    <name type="scientific">Cystobacter fuscus (strain ATCC 25194 / DSM 2262 / NBRC 100088 / M29)</name>
    <dbReference type="NCBI Taxonomy" id="1242864"/>
    <lineage>
        <taxon>Bacteria</taxon>
        <taxon>Pseudomonadati</taxon>
        <taxon>Myxococcota</taxon>
        <taxon>Myxococcia</taxon>
        <taxon>Myxococcales</taxon>
        <taxon>Cystobacterineae</taxon>
        <taxon>Archangiaceae</taxon>
        <taxon>Cystobacter</taxon>
    </lineage>
</organism>
<dbReference type="InterPro" id="IPR051405">
    <property type="entry name" value="phD/YefM_antitoxin"/>
</dbReference>
<dbReference type="RefSeq" id="WP_002625230.1">
    <property type="nucleotide sequence ID" value="NZ_ANAH02000005.1"/>
</dbReference>
<comment type="similarity">
    <text evidence="1 2">Belongs to the phD/YefM antitoxin family.</text>
</comment>
<dbReference type="SUPFAM" id="SSF143120">
    <property type="entry name" value="YefM-like"/>
    <property type="match status" value="1"/>
</dbReference>
<dbReference type="PANTHER" id="PTHR33713">
    <property type="entry name" value="ANTITOXIN YAFN-RELATED"/>
    <property type="match status" value="1"/>
</dbReference>
<dbReference type="PANTHER" id="PTHR33713:SF6">
    <property type="entry name" value="ANTITOXIN YEFM"/>
    <property type="match status" value="1"/>
</dbReference>
<evidence type="ECO:0000256" key="1">
    <source>
        <dbReference type="ARBA" id="ARBA00009981"/>
    </source>
</evidence>
<evidence type="ECO:0000313" key="4">
    <source>
        <dbReference type="Proteomes" id="UP000011682"/>
    </source>
</evidence>
<dbReference type="Gene3D" id="3.40.1620.10">
    <property type="entry name" value="YefM-like domain"/>
    <property type="match status" value="1"/>
</dbReference>
<dbReference type="EMBL" id="ANAH02000005">
    <property type="protein sequence ID" value="EPX63754.1"/>
    <property type="molecule type" value="Genomic_DNA"/>
</dbReference>
<name>S9QR25_CYSF2</name>
<comment type="caution">
    <text evidence="3">The sequence shown here is derived from an EMBL/GenBank/DDBJ whole genome shotgun (WGS) entry which is preliminary data.</text>
</comment>
<dbReference type="NCBIfam" id="TIGR01552">
    <property type="entry name" value="phd_fam"/>
    <property type="match status" value="1"/>
</dbReference>
<protein>
    <recommendedName>
        <fullName evidence="2">Antitoxin</fullName>
    </recommendedName>
</protein>
<sequence length="102" mass="11246">MTIQVTMKPLHISEDILPIADFKARASEVVRRLKEHRRPVVITQSGKPAAVLLSPEEFDRLSHRARFLDAVGEGLADAEAGRAVSDEALGMLLDDEFGKLKP</sequence>
<dbReference type="AlphaFoldDB" id="S9QR25"/>
<keyword evidence="4" id="KW-1185">Reference proteome</keyword>
<dbReference type="InterPro" id="IPR006442">
    <property type="entry name" value="Antitoxin_Phd/YefM"/>
</dbReference>
<comment type="function">
    <text evidence="2">Antitoxin component of a type II toxin-antitoxin (TA) system.</text>
</comment>
<dbReference type="Proteomes" id="UP000011682">
    <property type="component" value="Unassembled WGS sequence"/>
</dbReference>
<evidence type="ECO:0000313" key="3">
    <source>
        <dbReference type="EMBL" id="EPX63754.1"/>
    </source>
</evidence>